<evidence type="ECO:0000313" key="1">
    <source>
        <dbReference type="EMBL" id="MFC3701984.1"/>
    </source>
</evidence>
<organism evidence="1 2">
    <name type="scientific">Reinekea marina</name>
    <dbReference type="NCBI Taxonomy" id="1310421"/>
    <lineage>
        <taxon>Bacteria</taxon>
        <taxon>Pseudomonadati</taxon>
        <taxon>Pseudomonadota</taxon>
        <taxon>Gammaproteobacteria</taxon>
        <taxon>Oceanospirillales</taxon>
        <taxon>Saccharospirillaceae</taxon>
        <taxon>Reinekea</taxon>
    </lineage>
</organism>
<accession>A0ABV7WT00</accession>
<protein>
    <submittedName>
        <fullName evidence="1">Glycosyltransferase</fullName>
    </submittedName>
</protein>
<dbReference type="Proteomes" id="UP001595710">
    <property type="component" value="Unassembled WGS sequence"/>
</dbReference>
<evidence type="ECO:0000313" key="2">
    <source>
        <dbReference type="Proteomes" id="UP001595710"/>
    </source>
</evidence>
<dbReference type="RefSeq" id="WP_290281709.1">
    <property type="nucleotide sequence ID" value="NZ_JAUFQI010000001.1"/>
</dbReference>
<keyword evidence="2" id="KW-1185">Reference proteome</keyword>
<gene>
    <name evidence="1" type="ORF">ACFOND_10060</name>
</gene>
<name>A0ABV7WT00_9GAMM</name>
<comment type="caution">
    <text evidence="1">The sequence shown here is derived from an EMBL/GenBank/DDBJ whole genome shotgun (WGS) entry which is preliminary data.</text>
</comment>
<dbReference type="SUPFAM" id="SSF53756">
    <property type="entry name" value="UDP-Glycosyltransferase/glycogen phosphorylase"/>
    <property type="match status" value="1"/>
</dbReference>
<dbReference type="EMBL" id="JBHRYN010000012">
    <property type="protein sequence ID" value="MFC3701984.1"/>
    <property type="molecule type" value="Genomic_DNA"/>
</dbReference>
<dbReference type="Gene3D" id="3.40.50.2000">
    <property type="entry name" value="Glycogen Phosphorylase B"/>
    <property type="match status" value="1"/>
</dbReference>
<sequence>MSDKKEKIAIINRSFWPVYPVIGEALLRYAERESFHSNICVIMQDHANIRSQLLKHKRGDGVRFFPCKAWSVSGSGVIRRVLDAIFFMVWVLLVLIWKRPTKVYVSTDPPVLVPFIVMVYCKFSSSKFIYHIQDIHPEAADVVIPVNKFMFNALKGIDSLVIRQADLLITITTEMREEIRTRSHTIKPIAILSNPSVSFEQSSLSQSKKLGFTFCGNAGRLQRIPLLISSISRYCDNGGKLPFVFAGAGVYAQSLRDLAKKYPNVEYLGQISSEEAAKLSSTFTWALLPIEDEVTRFAFPSKSSSYVFSGAFIAAICGEHTSVAEWVSENKLGSIIPADADSLFKFFQQVEKGGIDYSIFNIEREELKSKLSFAVFIKKLTKLINLERSAYEK</sequence>
<reference evidence="2" key="1">
    <citation type="journal article" date="2019" name="Int. J. Syst. Evol. Microbiol.">
        <title>The Global Catalogue of Microorganisms (GCM) 10K type strain sequencing project: providing services to taxonomists for standard genome sequencing and annotation.</title>
        <authorList>
            <consortium name="The Broad Institute Genomics Platform"/>
            <consortium name="The Broad Institute Genome Sequencing Center for Infectious Disease"/>
            <person name="Wu L."/>
            <person name="Ma J."/>
        </authorList>
    </citation>
    <scope>NUCLEOTIDE SEQUENCE [LARGE SCALE GENOMIC DNA]</scope>
    <source>
        <strain evidence="2">CECT 8288</strain>
    </source>
</reference>
<proteinExistence type="predicted"/>